<comment type="caution">
    <text evidence="6">The sequence shown here is derived from an EMBL/GenBank/DDBJ whole genome shotgun (WGS) entry which is preliminary data.</text>
</comment>
<evidence type="ECO:0000313" key="6">
    <source>
        <dbReference type="EMBL" id="MBF4692362.1"/>
    </source>
</evidence>
<dbReference type="CDD" id="cd06423">
    <property type="entry name" value="CESA_like"/>
    <property type="match status" value="1"/>
</dbReference>
<evidence type="ECO:0000256" key="3">
    <source>
        <dbReference type="ARBA" id="ARBA00022679"/>
    </source>
</evidence>
<gene>
    <name evidence="6" type="ORF">ISU02_04505</name>
</gene>
<protein>
    <submittedName>
        <fullName evidence="6">Glycosyltransferase</fullName>
    </submittedName>
</protein>
<feature type="transmembrane region" description="Helical" evidence="4">
    <location>
        <begin position="884"/>
        <end position="908"/>
    </location>
</feature>
<feature type="transmembrane region" description="Helical" evidence="4">
    <location>
        <begin position="463"/>
        <end position="483"/>
    </location>
</feature>
<comment type="similarity">
    <text evidence="1">Belongs to the glycosyltransferase 2 family.</text>
</comment>
<evidence type="ECO:0000256" key="2">
    <source>
        <dbReference type="ARBA" id="ARBA00022676"/>
    </source>
</evidence>
<proteinExistence type="inferred from homology"/>
<dbReference type="PANTHER" id="PTHR43630:SF1">
    <property type="entry name" value="POLY-BETA-1,6-N-ACETYL-D-GLUCOSAMINE SYNTHASE"/>
    <property type="match status" value="1"/>
</dbReference>
<evidence type="ECO:0000256" key="1">
    <source>
        <dbReference type="ARBA" id="ARBA00006739"/>
    </source>
</evidence>
<evidence type="ECO:0000256" key="4">
    <source>
        <dbReference type="SAM" id="Phobius"/>
    </source>
</evidence>
<dbReference type="Gene3D" id="3.90.550.10">
    <property type="entry name" value="Spore Coat Polysaccharide Biosynthesis Protein SpsA, Chain A"/>
    <property type="match status" value="1"/>
</dbReference>
<keyword evidence="4" id="KW-0812">Transmembrane</keyword>
<dbReference type="InterPro" id="IPR011989">
    <property type="entry name" value="ARM-like"/>
</dbReference>
<organism evidence="6 7">
    <name type="scientific">Fusibacter ferrireducens</name>
    <dbReference type="NCBI Taxonomy" id="2785058"/>
    <lineage>
        <taxon>Bacteria</taxon>
        <taxon>Bacillati</taxon>
        <taxon>Bacillota</taxon>
        <taxon>Clostridia</taxon>
        <taxon>Eubacteriales</taxon>
        <taxon>Eubacteriales Family XII. Incertae Sedis</taxon>
        <taxon>Fusibacter</taxon>
    </lineage>
</organism>
<feature type="transmembrane region" description="Helical" evidence="4">
    <location>
        <begin position="843"/>
        <end position="864"/>
    </location>
</feature>
<feature type="transmembrane region" description="Helical" evidence="4">
    <location>
        <begin position="6"/>
        <end position="27"/>
    </location>
</feature>
<dbReference type="InterPro" id="IPR029044">
    <property type="entry name" value="Nucleotide-diphossugar_trans"/>
</dbReference>
<accession>A0ABR9ZPG4</accession>
<name>A0ABR9ZPG4_9FIRM</name>
<dbReference type="PANTHER" id="PTHR43630">
    <property type="entry name" value="POLY-BETA-1,6-N-ACETYL-D-GLUCOSAMINE SYNTHASE"/>
    <property type="match status" value="1"/>
</dbReference>
<dbReference type="EMBL" id="JADKNH010000002">
    <property type="protein sequence ID" value="MBF4692362.1"/>
    <property type="molecule type" value="Genomic_DNA"/>
</dbReference>
<keyword evidence="3" id="KW-0808">Transferase</keyword>
<dbReference type="InterPro" id="IPR001173">
    <property type="entry name" value="Glyco_trans_2-like"/>
</dbReference>
<sequence length="966" mass="112484">MSIHVNGLIVLMLVILYFITVLMMRIIGNKFSSLEEIYTRNNKRLATVLSLVDHSFEGTFDSLREIKEIKQNLIMEDLEQHLQSKELIKIEKIEIRKLKSISKTRRKEACTYLGLIGSENARMALESALMHEKDYSVKIYISNALTDIRNPKSIEVMTKALIGTHKWYRTKAISNILEFGYLVQPYLLALYETNDIELIELNLKYAAENFNEDTKRYLFRFVDDYETKYKALKAYYLEQIKSNKTKYRISYLDEDFNKLLTLSCKTLSNYYFIDFSEAKYYENDHVIIKNNAFWALSKVNRTEHFKILLAHLNEADFEKTLIAVITKMIEHNPRFLYILEESFFAESNMDIKKRMAQIFSNKIEYYILKLNSKHPHYAKEILGEIILNGKINELIGFMNLNRDFDLENMLIEILKERVDPESQIGLELRRYLNRRIIEKWGTEPFELNKISEVHLKDKKLAKVVLMFTLIGFLAYPLLFFIKYSNEIGVVGTRLFLKKYVIGFNYILAYYSVAINISYLILMCFSYANVRKQAKLWNFKNISMLFRHKMIPSISIIAPAFNEEKSIVSSVRSLLNLKYPDYELIVVNDGSNDETLRRLIEAFKLIRVDYQYQISLDTVPIRGIYRNASLPKLVVIDKNNGGKADALNAGINVANKEFFCGIDADSLLEPESLLRLASLTIDESKETPALGGNVCPINSCKVDQGLITEVVLSKNILARFQTIEYIRAFMAGRLGWQQMNSLLIISGAFGLFRKDRVISVGGYLTTRGKYKKDTVGEDMEIVVRISRMMREINHSYKILYAFNANCWTEVPEDLKSLKNQRFRWHRGLIDILYFHRKMMFNRRYGSTGIFVLPYYLIFEAFGPMIEMQGYVMVVLAAILGILDEKIALLLFITTILLGVLVSITALLIAEREEHYYRFMDVMKMLFYAILENFGVRQLVSFWRIEGQFNLMLGQSGWGKIKRKGIES</sequence>
<keyword evidence="7" id="KW-1185">Reference proteome</keyword>
<evidence type="ECO:0000259" key="5">
    <source>
        <dbReference type="Pfam" id="PF00535"/>
    </source>
</evidence>
<evidence type="ECO:0000313" key="7">
    <source>
        <dbReference type="Proteomes" id="UP000614200"/>
    </source>
</evidence>
<dbReference type="Pfam" id="PF00535">
    <property type="entry name" value="Glycos_transf_2"/>
    <property type="match status" value="1"/>
</dbReference>
<reference evidence="6 7" key="1">
    <citation type="submission" date="2020-11" db="EMBL/GenBank/DDBJ databases">
        <title>Fusibacter basophilias sp. nov.</title>
        <authorList>
            <person name="Qiu D."/>
        </authorList>
    </citation>
    <scope>NUCLEOTIDE SEQUENCE [LARGE SCALE GENOMIC DNA]</scope>
    <source>
        <strain evidence="6 7">Q10-2</strain>
    </source>
</reference>
<feature type="domain" description="Glycosyltransferase 2-like" evidence="5">
    <location>
        <begin position="554"/>
        <end position="677"/>
    </location>
</feature>
<dbReference type="SUPFAM" id="SSF53448">
    <property type="entry name" value="Nucleotide-diphospho-sugar transferases"/>
    <property type="match status" value="1"/>
</dbReference>
<dbReference type="Gene3D" id="1.25.10.10">
    <property type="entry name" value="Leucine-rich Repeat Variant"/>
    <property type="match status" value="1"/>
</dbReference>
<keyword evidence="4" id="KW-0472">Membrane</keyword>
<keyword evidence="4" id="KW-1133">Transmembrane helix</keyword>
<feature type="transmembrane region" description="Helical" evidence="4">
    <location>
        <begin position="503"/>
        <end position="529"/>
    </location>
</feature>
<dbReference type="RefSeq" id="WP_194700594.1">
    <property type="nucleotide sequence ID" value="NZ_JADKNH010000002.1"/>
</dbReference>
<dbReference type="Proteomes" id="UP000614200">
    <property type="component" value="Unassembled WGS sequence"/>
</dbReference>
<keyword evidence="2" id="KW-0328">Glycosyltransferase</keyword>